<dbReference type="EMBL" id="JWZX01000358">
    <property type="protein sequence ID" value="KOO53149.1"/>
    <property type="molecule type" value="Genomic_DNA"/>
</dbReference>
<evidence type="ECO:0000313" key="2">
    <source>
        <dbReference type="Proteomes" id="UP000037460"/>
    </source>
</evidence>
<proteinExistence type="predicted"/>
<sequence length="334" mass="37951">MNATALARPALRVTAKDCGAGFFALLIYALNQLIYAESHGYAAHVDFGERCRDGRINRYYSAAHGTNVWDYFFLPVAPAVVPSASDVLLTPKQLFNLHHLDPESIQTYPHGVHRHLKLPRWRYDEPWHWTMRSRAYRLLSGPVRLKPPPLHVVRTFYREHILARGSERPLLGLHLRGTDKLKNIGGRIIGPAEYQPLVGAYLTRHPDALIFLATDSPAFLAEMRRRYPDTLVVYDALRSERNVFIDRKVADTYKKGEDALVDALLLSCANLLIKPASALSEFAVYWNPQLHNHTLELQYEVGLDVPETLKAHFASERDRLRGFERCAPVLRAAA</sequence>
<comment type="caution">
    <text evidence="1">The sequence shown here is derived from an EMBL/GenBank/DDBJ whole genome shotgun (WGS) entry which is preliminary data.</text>
</comment>
<dbReference type="Gene3D" id="3.40.50.11350">
    <property type="match status" value="1"/>
</dbReference>
<accession>A0A0M0LQ36</accession>
<organism evidence="1 2">
    <name type="scientific">Chrysochromulina tobinii</name>
    <dbReference type="NCBI Taxonomy" id="1460289"/>
    <lineage>
        <taxon>Eukaryota</taxon>
        <taxon>Haptista</taxon>
        <taxon>Haptophyta</taxon>
        <taxon>Prymnesiophyceae</taxon>
        <taxon>Prymnesiales</taxon>
        <taxon>Chrysochromulinaceae</taxon>
        <taxon>Chrysochromulina</taxon>
    </lineage>
</organism>
<gene>
    <name evidence="1" type="ORF">Ctob_011345</name>
</gene>
<keyword evidence="2" id="KW-1185">Reference proteome</keyword>
<name>A0A0M0LQ36_9EUKA</name>
<reference evidence="2" key="1">
    <citation type="journal article" date="2015" name="PLoS Genet.">
        <title>Genome Sequence and Transcriptome Analyses of Chrysochromulina tobin: Metabolic Tools for Enhanced Algal Fitness in the Prominent Order Prymnesiales (Haptophyceae).</title>
        <authorList>
            <person name="Hovde B.T."/>
            <person name="Deodato C.R."/>
            <person name="Hunsperger H.M."/>
            <person name="Ryken S.A."/>
            <person name="Yost W."/>
            <person name="Jha R.K."/>
            <person name="Patterson J."/>
            <person name="Monnat R.J. Jr."/>
            <person name="Barlow S.B."/>
            <person name="Starkenburg S.R."/>
            <person name="Cattolico R.A."/>
        </authorList>
    </citation>
    <scope>NUCLEOTIDE SEQUENCE</scope>
    <source>
        <strain evidence="2">CCMP291</strain>
    </source>
</reference>
<protein>
    <submittedName>
        <fullName evidence="1">Tetratricopeptide tpr_1 repeat-containing protein</fullName>
    </submittedName>
</protein>
<evidence type="ECO:0000313" key="1">
    <source>
        <dbReference type="EMBL" id="KOO53149.1"/>
    </source>
</evidence>
<dbReference type="Proteomes" id="UP000037460">
    <property type="component" value="Unassembled WGS sequence"/>
</dbReference>
<dbReference type="AlphaFoldDB" id="A0A0M0LQ36"/>
<dbReference type="OrthoDB" id="2014825at2759"/>